<reference evidence="1" key="1">
    <citation type="submission" date="2021-06" db="EMBL/GenBank/DDBJ databases">
        <authorList>
            <person name="Kallberg Y."/>
            <person name="Tangrot J."/>
            <person name="Rosling A."/>
        </authorList>
    </citation>
    <scope>NUCLEOTIDE SEQUENCE</scope>
    <source>
        <strain evidence="1">MA453B</strain>
    </source>
</reference>
<accession>A0A9N8ZKB1</accession>
<dbReference type="Proteomes" id="UP000789405">
    <property type="component" value="Unassembled WGS sequence"/>
</dbReference>
<dbReference type="EMBL" id="CAJVPY010000925">
    <property type="protein sequence ID" value="CAG8498921.1"/>
    <property type="molecule type" value="Genomic_DNA"/>
</dbReference>
<gene>
    <name evidence="1" type="ORF">DERYTH_LOCUS2797</name>
</gene>
<organism evidence="1 2">
    <name type="scientific">Dentiscutata erythropus</name>
    <dbReference type="NCBI Taxonomy" id="1348616"/>
    <lineage>
        <taxon>Eukaryota</taxon>
        <taxon>Fungi</taxon>
        <taxon>Fungi incertae sedis</taxon>
        <taxon>Mucoromycota</taxon>
        <taxon>Glomeromycotina</taxon>
        <taxon>Glomeromycetes</taxon>
        <taxon>Diversisporales</taxon>
        <taxon>Gigasporaceae</taxon>
        <taxon>Dentiscutata</taxon>
    </lineage>
</organism>
<proteinExistence type="predicted"/>
<evidence type="ECO:0000313" key="2">
    <source>
        <dbReference type="Proteomes" id="UP000789405"/>
    </source>
</evidence>
<protein>
    <submittedName>
        <fullName evidence="1">19676_t:CDS:1</fullName>
    </submittedName>
</protein>
<comment type="caution">
    <text evidence="1">The sequence shown here is derived from an EMBL/GenBank/DDBJ whole genome shotgun (WGS) entry which is preliminary data.</text>
</comment>
<sequence>MWNWEELMDFTFVKQTINLLQQYYDDPTSKTELGKERVNLIDFKSRNEKLLHFGSLYALAQLSEIKIFEAS</sequence>
<evidence type="ECO:0000313" key="1">
    <source>
        <dbReference type="EMBL" id="CAG8498921.1"/>
    </source>
</evidence>
<keyword evidence="2" id="KW-1185">Reference proteome</keyword>
<name>A0A9N8ZKB1_9GLOM</name>
<dbReference type="OrthoDB" id="1882547at2759"/>
<dbReference type="AlphaFoldDB" id="A0A9N8ZKB1"/>